<evidence type="ECO:0000259" key="5">
    <source>
        <dbReference type="Pfam" id="PF25583"/>
    </source>
</evidence>
<evidence type="ECO:0000259" key="3">
    <source>
        <dbReference type="Pfam" id="PF08220"/>
    </source>
</evidence>
<dbReference type="Pfam" id="PF13280">
    <property type="entry name" value="WYL"/>
    <property type="match status" value="1"/>
</dbReference>
<dbReference type="EMBL" id="PDKO01000004">
    <property type="protein sequence ID" value="RXJ63274.1"/>
    <property type="molecule type" value="Genomic_DNA"/>
</dbReference>
<proteinExistence type="predicted"/>
<reference evidence="6 7" key="1">
    <citation type="submission" date="2017-10" db="EMBL/GenBank/DDBJ databases">
        <title>Genomics of the genus Arcobacter.</title>
        <authorList>
            <person name="Perez-Cataluna A."/>
            <person name="Figueras M.J."/>
        </authorList>
    </citation>
    <scope>NUCLEOTIDE SEQUENCE [LARGE SCALE GENOMIC DNA]</scope>
    <source>
        <strain evidence="6 7">DSM 24636</strain>
    </source>
</reference>
<evidence type="ECO:0000256" key="2">
    <source>
        <dbReference type="ARBA" id="ARBA00023163"/>
    </source>
</evidence>
<sequence length="310" mass="36806">MKKHDYDKILYRLTTIWARLREGEILSTNELAIEFNVSAKTIQRDFNERLIHLFPIEKIGHKWRVKQGYDIDKTLDYEDEIVLDILNEFGSSMSSLISKRVNNLFKKISNEHTNPIYSRIEIEDLYDKLDLIKALQGAIEQNLQVEFYHKKKYRYIEPIKITTFEGYWYLYGKDVQVDKLKTFYIKDISNLNTTNKKFIVEPNAIKIIDNAINIWFNPQNKPFEVHLKANANIAKYFIRRPLSKTQRVVQFYDDGSLLLSVYVTSELEILSEVKKWIPNLFILNPAKIVKKLRDETIEFQKKQMDLLIDV</sequence>
<evidence type="ECO:0000313" key="6">
    <source>
        <dbReference type="EMBL" id="RXJ63274.1"/>
    </source>
</evidence>
<gene>
    <name evidence="6" type="ORF">CRV06_06235</name>
</gene>
<feature type="domain" description="WYL" evidence="4">
    <location>
        <begin position="131"/>
        <end position="191"/>
    </location>
</feature>
<dbReference type="PROSITE" id="PS52050">
    <property type="entry name" value="WYL"/>
    <property type="match status" value="1"/>
</dbReference>
<keyword evidence="2" id="KW-0804">Transcription</keyword>
<dbReference type="PANTHER" id="PTHR34580">
    <property type="match status" value="1"/>
</dbReference>
<dbReference type="InterPro" id="IPR026881">
    <property type="entry name" value="WYL_dom"/>
</dbReference>
<dbReference type="RefSeq" id="WP_129081806.1">
    <property type="nucleotide sequence ID" value="NZ_CP041070.1"/>
</dbReference>
<accession>A0A4Q0Y2A5</accession>
<evidence type="ECO:0000259" key="4">
    <source>
        <dbReference type="Pfam" id="PF13280"/>
    </source>
</evidence>
<organism evidence="6 7">
    <name type="scientific">Halarcobacter anaerophilus</name>
    <dbReference type="NCBI Taxonomy" id="877500"/>
    <lineage>
        <taxon>Bacteria</taxon>
        <taxon>Pseudomonadati</taxon>
        <taxon>Campylobacterota</taxon>
        <taxon>Epsilonproteobacteria</taxon>
        <taxon>Campylobacterales</taxon>
        <taxon>Arcobacteraceae</taxon>
        <taxon>Halarcobacter</taxon>
    </lineage>
</organism>
<protein>
    <submittedName>
        <fullName evidence="6">Transcriptional regulator</fullName>
    </submittedName>
</protein>
<keyword evidence="7" id="KW-1185">Reference proteome</keyword>
<dbReference type="InterPro" id="IPR001034">
    <property type="entry name" value="DeoR_HTH"/>
</dbReference>
<feature type="domain" description="WCX" evidence="5">
    <location>
        <begin position="222"/>
        <end position="295"/>
    </location>
</feature>
<comment type="caution">
    <text evidence="6">The sequence shown here is derived from an EMBL/GenBank/DDBJ whole genome shotgun (WGS) entry which is preliminary data.</text>
</comment>
<dbReference type="InterPro" id="IPR051534">
    <property type="entry name" value="CBASS_pafABC_assoc_protein"/>
</dbReference>
<evidence type="ECO:0000313" key="7">
    <source>
        <dbReference type="Proteomes" id="UP000290191"/>
    </source>
</evidence>
<evidence type="ECO:0000256" key="1">
    <source>
        <dbReference type="ARBA" id="ARBA00023015"/>
    </source>
</evidence>
<dbReference type="Pfam" id="PF08220">
    <property type="entry name" value="HTH_DeoR"/>
    <property type="match status" value="1"/>
</dbReference>
<name>A0A4Q0Y2A5_9BACT</name>
<feature type="domain" description="HTH deoR-type" evidence="3">
    <location>
        <begin position="12"/>
        <end position="48"/>
    </location>
</feature>
<dbReference type="PANTHER" id="PTHR34580:SF1">
    <property type="entry name" value="PROTEIN PAFC"/>
    <property type="match status" value="1"/>
</dbReference>
<dbReference type="GO" id="GO:0003700">
    <property type="term" value="F:DNA-binding transcription factor activity"/>
    <property type="evidence" value="ECO:0007669"/>
    <property type="project" value="InterPro"/>
</dbReference>
<dbReference type="InterPro" id="IPR057727">
    <property type="entry name" value="WCX_dom"/>
</dbReference>
<dbReference type="Pfam" id="PF25583">
    <property type="entry name" value="WCX"/>
    <property type="match status" value="1"/>
</dbReference>
<keyword evidence="1" id="KW-0805">Transcription regulation</keyword>
<dbReference type="AlphaFoldDB" id="A0A4Q0Y2A5"/>
<dbReference type="Proteomes" id="UP000290191">
    <property type="component" value="Unassembled WGS sequence"/>
</dbReference>
<dbReference type="OrthoDB" id="5366209at2"/>